<feature type="transmembrane region" description="Helical" evidence="10">
    <location>
        <begin position="307"/>
        <end position="327"/>
    </location>
</feature>
<dbReference type="GO" id="GO:0016020">
    <property type="term" value="C:membrane"/>
    <property type="evidence" value="ECO:0007669"/>
    <property type="project" value="UniProtKB-SubCell"/>
</dbReference>
<evidence type="ECO:0000256" key="2">
    <source>
        <dbReference type="ARBA" id="ARBA00004141"/>
    </source>
</evidence>
<evidence type="ECO:0000313" key="12">
    <source>
        <dbReference type="EMBL" id="KFF41756.1"/>
    </source>
</evidence>
<evidence type="ECO:0000256" key="5">
    <source>
        <dbReference type="ARBA" id="ARBA00022692"/>
    </source>
</evidence>
<dbReference type="AlphaFoldDB" id="A0A086CHU2"/>
<keyword evidence="8 10" id="KW-1133">Transmembrane helix</keyword>
<proteinExistence type="inferred from homology"/>
<feature type="transmembrane region" description="Helical" evidence="10">
    <location>
        <begin position="208"/>
        <end position="230"/>
    </location>
</feature>
<feature type="transmembrane region" description="Helical" evidence="10">
    <location>
        <begin position="242"/>
        <end position="263"/>
    </location>
</feature>
<dbReference type="STRING" id="1527444.ucyna2_00385"/>
<dbReference type="EMBL" id="JPSP01000003">
    <property type="protein sequence ID" value="KFF41756.1"/>
    <property type="molecule type" value="Genomic_DNA"/>
</dbReference>
<organism evidence="12 13">
    <name type="scientific">Candidatus Atelocyanobacterium thalassa isolate SIO64986</name>
    <dbReference type="NCBI Taxonomy" id="1527444"/>
    <lineage>
        <taxon>Bacteria</taxon>
        <taxon>Bacillati</taxon>
        <taxon>Cyanobacteriota</taxon>
        <taxon>Cyanophyceae</taxon>
        <taxon>Oscillatoriophycideae</taxon>
        <taxon>Chroococcales</taxon>
        <taxon>Aphanothecaceae</taxon>
        <taxon>Candidatus Atelocyanobacterium</taxon>
        <taxon>Candidatus Atelocyanobacterium thalassae</taxon>
    </lineage>
</organism>
<dbReference type="eggNOG" id="COG1994">
    <property type="taxonomic scope" value="Bacteria"/>
</dbReference>
<keyword evidence="4 12" id="KW-0645">Protease</keyword>
<evidence type="ECO:0000256" key="10">
    <source>
        <dbReference type="SAM" id="Phobius"/>
    </source>
</evidence>
<dbReference type="Proteomes" id="UP000028922">
    <property type="component" value="Unassembled WGS sequence"/>
</dbReference>
<name>A0A086CHU2_9CHRO</name>
<dbReference type="CDD" id="cd06160">
    <property type="entry name" value="S2P-M50_like_2"/>
    <property type="match status" value="1"/>
</dbReference>
<feature type="transmembrane region" description="Helical" evidence="10">
    <location>
        <begin position="275"/>
        <end position="295"/>
    </location>
</feature>
<evidence type="ECO:0000256" key="9">
    <source>
        <dbReference type="ARBA" id="ARBA00023136"/>
    </source>
</evidence>
<evidence type="ECO:0000256" key="6">
    <source>
        <dbReference type="ARBA" id="ARBA00022801"/>
    </source>
</evidence>
<comment type="caution">
    <text evidence="12">The sequence shown here is derived from an EMBL/GenBank/DDBJ whole genome shotgun (WGS) entry which is preliminary data.</text>
</comment>
<evidence type="ECO:0000259" key="11">
    <source>
        <dbReference type="Pfam" id="PF02163"/>
    </source>
</evidence>
<feature type="transmembrane region" description="Helical" evidence="10">
    <location>
        <begin position="45"/>
        <end position="65"/>
    </location>
</feature>
<dbReference type="PATRIC" id="fig|1527444.3.peg.368"/>
<dbReference type="PANTHER" id="PTHR31412">
    <property type="entry name" value="ZINC METALLOPROTEASE EGY1"/>
    <property type="match status" value="1"/>
</dbReference>
<keyword evidence="6" id="KW-0378">Hydrolase</keyword>
<evidence type="ECO:0000256" key="3">
    <source>
        <dbReference type="ARBA" id="ARBA00007931"/>
    </source>
</evidence>
<evidence type="ECO:0000256" key="4">
    <source>
        <dbReference type="ARBA" id="ARBA00022670"/>
    </source>
</evidence>
<feature type="transmembrane region" description="Helical" evidence="10">
    <location>
        <begin position="361"/>
        <end position="383"/>
    </location>
</feature>
<dbReference type="InterPro" id="IPR008915">
    <property type="entry name" value="Peptidase_M50"/>
</dbReference>
<comment type="cofactor">
    <cofactor evidence="1">
        <name>Zn(2+)</name>
        <dbReference type="ChEBI" id="CHEBI:29105"/>
    </cofactor>
</comment>
<gene>
    <name evidence="12" type="ORF">ucyna2_00385</name>
</gene>
<evidence type="ECO:0000256" key="8">
    <source>
        <dbReference type="ARBA" id="ARBA00022989"/>
    </source>
</evidence>
<protein>
    <submittedName>
        <fullName evidence="12">Putative membrane-associated Zn-dependent protease</fullName>
    </submittedName>
</protein>
<dbReference type="Pfam" id="PF02163">
    <property type="entry name" value="Peptidase_M50"/>
    <property type="match status" value="1"/>
</dbReference>
<dbReference type="GO" id="GO:0006508">
    <property type="term" value="P:proteolysis"/>
    <property type="evidence" value="ECO:0007669"/>
    <property type="project" value="UniProtKB-KW"/>
</dbReference>
<reference evidence="12 13" key="1">
    <citation type="submission" date="2014-08" db="EMBL/GenBank/DDBJ databases">
        <title>Comparative genomics reveals surprising divergence of two closely related strains of uncultivated UCYN-A cyanobacteria.</title>
        <authorList>
            <person name="Bombar D."/>
            <person name="Heller P."/>
            <person name="Sanchez-Baracaldo P."/>
            <person name="Carter B.J."/>
            <person name="Zert J.P."/>
        </authorList>
    </citation>
    <scope>NUCLEOTIDE SEQUENCE [LARGE SCALE GENOMIC DNA]</scope>
</reference>
<dbReference type="InterPro" id="IPR044838">
    <property type="entry name" value="EGY1-like"/>
</dbReference>
<evidence type="ECO:0000313" key="13">
    <source>
        <dbReference type="Proteomes" id="UP000028922"/>
    </source>
</evidence>
<comment type="subcellular location">
    <subcellularLocation>
        <location evidence="2">Membrane</location>
        <topology evidence="2">Multi-pass membrane protein</topology>
    </subcellularLocation>
</comment>
<accession>A0A086CHU2</accession>
<feature type="transmembrane region" description="Helical" evidence="10">
    <location>
        <begin position="71"/>
        <end position="88"/>
    </location>
</feature>
<keyword evidence="7" id="KW-0809">Transit peptide</keyword>
<feature type="transmembrane region" description="Helical" evidence="10">
    <location>
        <begin position="409"/>
        <end position="436"/>
    </location>
</feature>
<dbReference type="GO" id="GO:0008233">
    <property type="term" value="F:peptidase activity"/>
    <property type="evidence" value="ECO:0007669"/>
    <property type="project" value="UniProtKB-KW"/>
</dbReference>
<feature type="transmembrane region" description="Helical" evidence="10">
    <location>
        <begin position="6"/>
        <end position="24"/>
    </location>
</feature>
<keyword evidence="9 10" id="KW-0472">Membrane</keyword>
<dbReference type="PANTHER" id="PTHR31412:SF0">
    <property type="entry name" value="ZINC METALLOPROTEASE EGY1, CHLOROPLASTIC-RELATED"/>
    <property type="match status" value="1"/>
</dbReference>
<feature type="domain" description="Peptidase M50" evidence="11">
    <location>
        <begin position="246"/>
        <end position="408"/>
    </location>
</feature>
<feature type="transmembrane region" description="Helical" evidence="10">
    <location>
        <begin position="456"/>
        <end position="475"/>
    </location>
</feature>
<keyword evidence="5 10" id="KW-0812">Transmembrane</keyword>
<sequence>MFTLSERELVFFVLTVTIGLFILINNRINSSRETREVRFFSWLRLIDLILPCIVILSFLLFGVQFSFVNTFLLPLSSLLIYIYLSRLIKRKKEKKLENDDSLKADTHSNETIDISSIPDQDIQTIKSIFSIDTFFSTEAVLYEGGVIFKGNLRGDSDTTHKLLSNKLQTQFSGKYCLFLVEGTEEKPVVIVLPNINDSKSMTILQKNLAIVLFLATIVTSLERTSNLLGFDIFNNWNRYQEIIPITLALWMILVFHEVGHYLVANFYGIKLSWPFFLPIWEFSSFGAITRFESLIPNRKTLFDISLAGPVFGGILSILFLISGLILSHSGSLLQITTQSFQKSILIGILAKVILGEQLQNSIISINPLVIVGWLGLVITALNLMPAGQLDGGRIIQAIYGRDTAKKSTVITLVILGIITIFNPNNLIPLYWIMVILFLQRDIGKPSLNELTEPNDIRAICALASMLIVLLVLIPLNPLLAVKIGIGG</sequence>
<evidence type="ECO:0000256" key="1">
    <source>
        <dbReference type="ARBA" id="ARBA00001947"/>
    </source>
</evidence>
<evidence type="ECO:0000256" key="7">
    <source>
        <dbReference type="ARBA" id="ARBA00022946"/>
    </source>
</evidence>
<comment type="similarity">
    <text evidence="3">Belongs to the peptidase M50B family.</text>
</comment>